<proteinExistence type="predicted"/>
<dbReference type="AlphaFoldDB" id="A0A9R1W1A8"/>
<reference evidence="2 3" key="1">
    <citation type="journal article" date="2017" name="Nat. Commun.">
        <title>Genome assembly with in vitro proximity ligation data and whole-genome triplication in lettuce.</title>
        <authorList>
            <person name="Reyes-Chin-Wo S."/>
            <person name="Wang Z."/>
            <person name="Yang X."/>
            <person name="Kozik A."/>
            <person name="Arikit S."/>
            <person name="Song C."/>
            <person name="Xia L."/>
            <person name="Froenicke L."/>
            <person name="Lavelle D.O."/>
            <person name="Truco M.J."/>
            <person name="Xia R."/>
            <person name="Zhu S."/>
            <person name="Xu C."/>
            <person name="Xu H."/>
            <person name="Xu X."/>
            <person name="Cox K."/>
            <person name="Korf I."/>
            <person name="Meyers B.C."/>
            <person name="Michelmore R.W."/>
        </authorList>
    </citation>
    <scope>NUCLEOTIDE SEQUENCE [LARGE SCALE GENOMIC DNA]</scope>
    <source>
        <strain evidence="3">cv. Salinas</strain>
        <tissue evidence="2">Seedlings</tissue>
    </source>
</reference>
<protein>
    <recommendedName>
        <fullName evidence="1">DUF659 domain-containing protein</fullName>
    </recommendedName>
</protein>
<comment type="caution">
    <text evidence="2">The sequence shown here is derived from an EMBL/GenBank/DDBJ whole genome shotgun (WGS) entry which is preliminary data.</text>
</comment>
<evidence type="ECO:0000313" key="3">
    <source>
        <dbReference type="Proteomes" id="UP000235145"/>
    </source>
</evidence>
<sequence>MSWKLLEAKIEHLYWTPCAAHCLDLMLEDIGKKVPKFLEQAFTMVRCFEDCQLIGYRSTVNSISQFGASRFSGSLCYGSWNRGICQNRMCDVNHEIGNCTSIGMI</sequence>
<feature type="domain" description="DUF659" evidence="1">
    <location>
        <begin position="4"/>
        <end position="35"/>
    </location>
</feature>
<organism evidence="2 3">
    <name type="scientific">Lactuca sativa</name>
    <name type="common">Garden lettuce</name>
    <dbReference type="NCBI Taxonomy" id="4236"/>
    <lineage>
        <taxon>Eukaryota</taxon>
        <taxon>Viridiplantae</taxon>
        <taxon>Streptophyta</taxon>
        <taxon>Embryophyta</taxon>
        <taxon>Tracheophyta</taxon>
        <taxon>Spermatophyta</taxon>
        <taxon>Magnoliopsida</taxon>
        <taxon>eudicotyledons</taxon>
        <taxon>Gunneridae</taxon>
        <taxon>Pentapetalae</taxon>
        <taxon>asterids</taxon>
        <taxon>campanulids</taxon>
        <taxon>Asterales</taxon>
        <taxon>Asteraceae</taxon>
        <taxon>Cichorioideae</taxon>
        <taxon>Cichorieae</taxon>
        <taxon>Lactucinae</taxon>
        <taxon>Lactuca</taxon>
    </lineage>
</organism>
<accession>A0A9R1W1A8</accession>
<dbReference type="Pfam" id="PF04937">
    <property type="entry name" value="DUF659"/>
    <property type="match status" value="1"/>
</dbReference>
<gene>
    <name evidence="2" type="ORF">LSAT_V11C400161270</name>
</gene>
<dbReference type="EMBL" id="NBSK02000004">
    <property type="protein sequence ID" value="KAJ0214425.1"/>
    <property type="molecule type" value="Genomic_DNA"/>
</dbReference>
<evidence type="ECO:0000259" key="1">
    <source>
        <dbReference type="Pfam" id="PF04937"/>
    </source>
</evidence>
<name>A0A9R1W1A8_LACSA</name>
<keyword evidence="3" id="KW-1185">Reference proteome</keyword>
<dbReference type="InterPro" id="IPR007021">
    <property type="entry name" value="DUF659"/>
</dbReference>
<evidence type="ECO:0000313" key="2">
    <source>
        <dbReference type="EMBL" id="KAJ0214425.1"/>
    </source>
</evidence>
<dbReference type="Proteomes" id="UP000235145">
    <property type="component" value="Unassembled WGS sequence"/>
</dbReference>